<keyword evidence="3" id="KW-1185">Reference proteome</keyword>
<organism evidence="2 3">
    <name type="scientific">Paragonimus westermani</name>
    <dbReference type="NCBI Taxonomy" id="34504"/>
    <lineage>
        <taxon>Eukaryota</taxon>
        <taxon>Metazoa</taxon>
        <taxon>Spiralia</taxon>
        <taxon>Lophotrochozoa</taxon>
        <taxon>Platyhelminthes</taxon>
        <taxon>Trematoda</taxon>
        <taxon>Digenea</taxon>
        <taxon>Plagiorchiida</taxon>
        <taxon>Troglotremata</taxon>
        <taxon>Troglotrematidae</taxon>
        <taxon>Paragonimus</taxon>
    </lineage>
</organism>
<accession>A0A8T0DRJ6</accession>
<dbReference type="OrthoDB" id="6259848at2759"/>
<sequence>MPYSLEDSLLSNTDASCDHVMARQGMFSQSTAHSNAPVDCSHPQSVQLNRRPPRPSNFTQKVSNRSASTSQTKGDFERTAVKDSFWSGSTKLNSPSRSVALMRRPRTPTLGRAALFVRASYANVSKLEQATGMTDQNVHVRAVPDPQNEMWPNNSGVSNSNGVISRSSSVNYELRDYATKTDGSPFCSTSTLTKMRDPLPTNQSSISSAPTNSSRNTSTSTLKTSPHRKAYHAYDTVPFDHLETANLLPSVQLLSQGVLHRMMCLGVPAGVPQSPKNPHSTPDRSTAERPSSVLIIPVYSASEPPMLQPNVFQHEDHQREPRVIVSAQINEQNTVASYVPPQNIAGSSKQAKNQDTLKTFGSLKKQSRLPTACQRATVSLRKPPCDRRCIEVESDNLNQIPTSSQSQVSVTKLGTIYFEQT</sequence>
<proteinExistence type="predicted"/>
<dbReference type="EMBL" id="JTDF01001190">
    <property type="protein sequence ID" value="KAF8570363.1"/>
    <property type="molecule type" value="Genomic_DNA"/>
</dbReference>
<reference evidence="2 3" key="1">
    <citation type="submission" date="2019-07" db="EMBL/GenBank/DDBJ databases">
        <title>Annotation for the trematode Paragonimus westermani.</title>
        <authorList>
            <person name="Choi Y.-J."/>
        </authorList>
    </citation>
    <scope>NUCLEOTIDE SEQUENCE [LARGE SCALE GENOMIC DNA]</scope>
    <source>
        <strain evidence="2">180907_Pwestermani</strain>
    </source>
</reference>
<dbReference type="AlphaFoldDB" id="A0A8T0DRJ6"/>
<feature type="region of interest" description="Disordered" evidence="1">
    <location>
        <begin position="183"/>
        <end position="227"/>
    </location>
</feature>
<evidence type="ECO:0000313" key="3">
    <source>
        <dbReference type="Proteomes" id="UP000699462"/>
    </source>
</evidence>
<dbReference type="Proteomes" id="UP000699462">
    <property type="component" value="Unassembled WGS sequence"/>
</dbReference>
<feature type="compositionally biased region" description="Low complexity" evidence="1">
    <location>
        <begin position="207"/>
        <end position="224"/>
    </location>
</feature>
<protein>
    <submittedName>
        <fullName evidence="2">Uncharacterized protein</fullName>
    </submittedName>
</protein>
<feature type="region of interest" description="Disordered" evidence="1">
    <location>
        <begin position="28"/>
        <end position="76"/>
    </location>
</feature>
<evidence type="ECO:0000256" key="1">
    <source>
        <dbReference type="SAM" id="MobiDB-lite"/>
    </source>
</evidence>
<evidence type="ECO:0000313" key="2">
    <source>
        <dbReference type="EMBL" id="KAF8570363.1"/>
    </source>
</evidence>
<gene>
    <name evidence="2" type="ORF">P879_00414</name>
</gene>
<feature type="region of interest" description="Disordered" evidence="1">
    <location>
        <begin position="269"/>
        <end position="290"/>
    </location>
</feature>
<feature type="compositionally biased region" description="Polar residues" evidence="1">
    <location>
        <begin position="56"/>
        <end position="73"/>
    </location>
</feature>
<comment type="caution">
    <text evidence="2">The sequence shown here is derived from an EMBL/GenBank/DDBJ whole genome shotgun (WGS) entry which is preliminary data.</text>
</comment>
<name>A0A8T0DRJ6_9TREM</name>